<feature type="compositionally biased region" description="Basic and acidic residues" evidence="3">
    <location>
        <begin position="44"/>
        <end position="64"/>
    </location>
</feature>
<sequence>MSRVTSDASTALSSTAANVRKFIKDTDISDSNRSNSTLPSSVHSNKDRQSENIEKNESPPKVEINEDGSINENASYRSNYPKAEENDVKIPIEGEVDAFKNRLRYLPNSNFSYHNGSFSSTMMSPGGSIPNTFKYKSHPNAKTKSQIGMLSGEISGVNHAVIEEDADSTSSTNHKSQSPRLQDSNKPYRKVNKAGLNPTPEWMPKELTEEWVTPNSDQRPIDENELDFGSSVRITRKSGASDGRSQIPASSDGTMVHNSHPSYNATPMWKRASKEYELNKQSQVQLQNIFLSLDNSKDKSISQASDKQEDFDINIDKNNDLEHNNNSASSTLSTPITSFNKDGVTTNLTRNQISKLENILETEGKGKPNDYILNVSNPESPLKLFGDKYNTFTKGKLTDILKKINTKSSGSNIFLDNQVKYNKTDENILASRTNINEPEHHTKMSTTEEPHEPRLRIKNFTKSGGYTEEQFLQNANNLFKNIQKRGFKSKQADTIPLDSASHPHTNSTSTPKHMKTKDLGKSYEDYSSFTSDLDDDDSNFKVDSIQQGLTNNNDYTYENSISSQHDWHSKNNELSPHNLRTLQKQLSSRDGSSYTFEEGYSTEDIALTESSRLNHRRKGNESLEAVTARLNEIEKMIKEISTFGYKEKLESLVDENLNLKNQISQIKSSPKDELQFSFKDNKENISPERNSLIKWKRASQLRMQAQDITKKGNEKKNHIIKGKVEPGISLPLKYDNMVFDEDKQRWVDNNANENVLHGSLDSIEDLVTNQDSLPTSNSKSTYSKNNGIQEVDGKTKKSLNNKAEVSFNLPDLISEDRSFDEKNDAANVTHISQLSDLTFTQTRKKLVAIITDALDNGVNAYEDEWEYIDELNIAGSEMDNVKDLNSFLPNLKMLDLSSNHIKFLDGIPEQILDLNLANNEIGDDTSFQKFRDLQHLNVSDNILTTMSSLSYNIHLNELYLSNNQITNINSLKSLCNLTKLDITQNKLSGDLNLKNLGLRNLQELNVSENEVQGISNIEYAPNLRVLIANDNRIHVISCQQRHPYLKKMYLKFNNLKNLDINMFPHLRNLKIDGNELEDISEIGKLKYLEDISFSSQYNSNIANQIFLTSNDVSKMNMSGNFSMTLLHNQTSFKSLQLKSYFNLNSLVLSAMNLSKIPNNFSDIFPNVRELNLNFNRLNNIYALSGLKNLKKLYLVSNSIAKSEMVAKSLSGSRSSLKLLDLRLNPVNIEIYPYVFNPYELDYFRQHKWSSNGNIIQLETIDDIESFSIHYQSLLRGNDDWEERDMKFLEKLKEDTRESRYNRRQNYEIFIIMFFNHLKKLDGNTIPSSKRLELNQKLMAKDIPDLEFP</sequence>
<evidence type="ECO:0000256" key="2">
    <source>
        <dbReference type="ARBA" id="ARBA00022737"/>
    </source>
</evidence>
<feature type="compositionally biased region" description="Polar residues" evidence="3">
    <location>
        <begin position="29"/>
        <end position="43"/>
    </location>
</feature>
<accession>G8YBC4</accession>
<feature type="compositionally biased region" description="Polar residues" evidence="3">
    <location>
        <begin position="502"/>
        <end position="511"/>
    </location>
</feature>
<dbReference type="STRING" id="559304.G8YBC4"/>
<organism evidence="4 5">
    <name type="scientific">Pichia sorbitophila (strain ATCC MYA-4447 / BCRC 22081 / CBS 7064 / NBRC 10061 / NRRL Y-12695)</name>
    <name type="common">Hybrid yeast</name>
    <dbReference type="NCBI Taxonomy" id="559304"/>
    <lineage>
        <taxon>Eukaryota</taxon>
        <taxon>Fungi</taxon>
        <taxon>Dikarya</taxon>
        <taxon>Ascomycota</taxon>
        <taxon>Saccharomycotina</taxon>
        <taxon>Pichiomycetes</taxon>
        <taxon>Debaryomycetaceae</taxon>
        <taxon>Millerozyma</taxon>
    </lineage>
</organism>
<feature type="compositionally biased region" description="Polar residues" evidence="3">
    <location>
        <begin position="551"/>
        <end position="564"/>
    </location>
</feature>
<feature type="compositionally biased region" description="Low complexity" evidence="3">
    <location>
        <begin position="775"/>
        <end position="786"/>
    </location>
</feature>
<gene>
    <name evidence="4" type="primary">Piso0_001972</name>
    <name evidence="4" type="ORF">GNLVRS01_PISO0J01901g</name>
</gene>
<evidence type="ECO:0000313" key="5">
    <source>
        <dbReference type="Proteomes" id="UP000005222"/>
    </source>
</evidence>
<feature type="region of interest" description="Disordered" evidence="3">
    <location>
        <begin position="164"/>
        <end position="260"/>
    </location>
</feature>
<dbReference type="HOGENOM" id="CLU_270310_0_0_1"/>
<dbReference type="Gene3D" id="3.80.10.10">
    <property type="entry name" value="Ribonuclease Inhibitor"/>
    <property type="match status" value="3"/>
</dbReference>
<name>G8YBC4_PICSO</name>
<keyword evidence="1" id="KW-0433">Leucine-rich repeat</keyword>
<feature type="region of interest" description="Disordered" evidence="3">
    <location>
        <begin position="493"/>
        <end position="518"/>
    </location>
</feature>
<dbReference type="InterPro" id="IPR003591">
    <property type="entry name" value="Leu-rich_rpt_typical-subtyp"/>
</dbReference>
<dbReference type="Proteomes" id="UP000005222">
    <property type="component" value="Chromosome J"/>
</dbReference>
<dbReference type="SMART" id="SM00369">
    <property type="entry name" value="LRR_TYP"/>
    <property type="match status" value="5"/>
</dbReference>
<reference evidence="4 5" key="1">
    <citation type="journal article" date="2012" name="G3 (Bethesda)">
        <title>Pichia sorbitophila, an interspecies yeast hybrid reveals early steps of genome resolution following polyploidization.</title>
        <authorList>
            <person name="Leh Louis V."/>
            <person name="Despons L."/>
            <person name="Friedrich A."/>
            <person name="Martin T."/>
            <person name="Durrens P."/>
            <person name="Casaregola S."/>
            <person name="Neuveglise C."/>
            <person name="Fairhead C."/>
            <person name="Marck C."/>
            <person name="Cruz J.A."/>
            <person name="Straub M.L."/>
            <person name="Kugler V."/>
            <person name="Sacerdot C."/>
            <person name="Uzunov Z."/>
            <person name="Thierry A."/>
            <person name="Weiss S."/>
            <person name="Bleykasten C."/>
            <person name="De Montigny J."/>
            <person name="Jacques N."/>
            <person name="Jung P."/>
            <person name="Lemaire M."/>
            <person name="Mallet S."/>
            <person name="Morel G."/>
            <person name="Richard G.F."/>
            <person name="Sarkar A."/>
            <person name="Savel G."/>
            <person name="Schacherer J."/>
            <person name="Seret M.L."/>
            <person name="Talla E."/>
            <person name="Samson G."/>
            <person name="Jubin C."/>
            <person name="Poulain J."/>
            <person name="Vacherie B."/>
            <person name="Barbe V."/>
            <person name="Pelletier E."/>
            <person name="Sherman D.J."/>
            <person name="Westhof E."/>
            <person name="Weissenbach J."/>
            <person name="Baret P.V."/>
            <person name="Wincker P."/>
            <person name="Gaillardin C."/>
            <person name="Dujon B."/>
            <person name="Souciet J.L."/>
        </authorList>
    </citation>
    <scope>NUCLEOTIDE SEQUENCE [LARGE SCALE GENOMIC DNA]</scope>
    <source>
        <strain evidence="5">ATCC MYA-4447 / BCRC 22081 / CBS 7064 / NBRC 10061 / NRRL Y-12695</strain>
    </source>
</reference>
<dbReference type="InterPro" id="IPR001611">
    <property type="entry name" value="Leu-rich_rpt"/>
</dbReference>
<feature type="region of interest" description="Disordered" evidence="3">
    <location>
        <begin position="317"/>
        <end position="339"/>
    </location>
</feature>
<dbReference type="GO" id="GO:0035591">
    <property type="term" value="F:signaling adaptor activity"/>
    <property type="evidence" value="ECO:0007669"/>
    <property type="project" value="TreeGrafter"/>
</dbReference>
<dbReference type="EMBL" id="FO082050">
    <property type="protein sequence ID" value="CCE82255.1"/>
    <property type="molecule type" value="Genomic_DNA"/>
</dbReference>
<dbReference type="GO" id="GO:1902412">
    <property type="term" value="P:regulation of mitotic cytokinesis"/>
    <property type="evidence" value="ECO:0007669"/>
    <property type="project" value="TreeGrafter"/>
</dbReference>
<dbReference type="GO" id="GO:0031028">
    <property type="term" value="P:septation initiation signaling"/>
    <property type="evidence" value="ECO:0007669"/>
    <property type="project" value="TreeGrafter"/>
</dbReference>
<dbReference type="InterPro" id="IPR032675">
    <property type="entry name" value="LRR_dom_sf"/>
</dbReference>
<evidence type="ECO:0000256" key="1">
    <source>
        <dbReference type="ARBA" id="ARBA00022614"/>
    </source>
</evidence>
<dbReference type="GO" id="GO:0061499">
    <property type="term" value="C:outer plaque of mitotic spindle pole body"/>
    <property type="evidence" value="ECO:0007669"/>
    <property type="project" value="TreeGrafter"/>
</dbReference>
<dbReference type="SMART" id="SM00365">
    <property type="entry name" value="LRR_SD22"/>
    <property type="match status" value="6"/>
</dbReference>
<dbReference type="eggNOG" id="KOG0531">
    <property type="taxonomic scope" value="Eukaryota"/>
</dbReference>
<dbReference type="PROSITE" id="PS51450">
    <property type="entry name" value="LRR"/>
    <property type="match status" value="5"/>
</dbReference>
<keyword evidence="2" id="KW-0677">Repeat</keyword>
<feature type="compositionally biased region" description="Polar residues" evidence="3">
    <location>
        <begin position="243"/>
        <end position="260"/>
    </location>
</feature>
<feature type="region of interest" description="Disordered" evidence="3">
    <location>
        <begin position="22"/>
        <end position="80"/>
    </location>
</feature>
<evidence type="ECO:0000313" key="4">
    <source>
        <dbReference type="EMBL" id="CCE82255.1"/>
    </source>
</evidence>
<keyword evidence="5" id="KW-1185">Reference proteome</keyword>
<dbReference type="InterPro" id="IPR052574">
    <property type="entry name" value="CDIRP"/>
</dbReference>
<feature type="compositionally biased region" description="Polar residues" evidence="3">
    <location>
        <begin position="168"/>
        <end position="185"/>
    </location>
</feature>
<dbReference type="OrthoDB" id="7451790at2759"/>
<feature type="region of interest" description="Disordered" evidence="3">
    <location>
        <begin position="770"/>
        <end position="794"/>
    </location>
</feature>
<dbReference type="FunCoup" id="G8YBC4">
    <property type="interactions" value="27"/>
</dbReference>
<dbReference type="PANTHER" id="PTHR47566:SF1">
    <property type="entry name" value="PROTEIN NUD1"/>
    <property type="match status" value="1"/>
</dbReference>
<feature type="compositionally biased region" description="Polar residues" evidence="3">
    <location>
        <begin position="68"/>
        <end position="78"/>
    </location>
</feature>
<feature type="compositionally biased region" description="Polar residues" evidence="3">
    <location>
        <begin position="324"/>
        <end position="339"/>
    </location>
</feature>
<feature type="region of interest" description="Disordered" evidence="3">
    <location>
        <begin position="551"/>
        <end position="574"/>
    </location>
</feature>
<dbReference type="SUPFAM" id="SSF52058">
    <property type="entry name" value="L domain-like"/>
    <property type="match status" value="2"/>
</dbReference>
<dbReference type="PANTHER" id="PTHR47566">
    <property type="match status" value="1"/>
</dbReference>
<dbReference type="InParanoid" id="G8YBC4"/>
<protein>
    <submittedName>
        <fullName evidence="4">Piso0_001972 protein</fullName>
    </submittedName>
</protein>
<proteinExistence type="predicted"/>
<evidence type="ECO:0000256" key="3">
    <source>
        <dbReference type="SAM" id="MobiDB-lite"/>
    </source>
</evidence>